<name>A0A2P5BT25_TREOI</name>
<sequence length="104" mass="11630">MAQYEEIVVIGKSSYGLLVAARWRTHSTAAHRNKLTRHNSGGGAAAEGRSVGSDLRGRYRDLLRKAFEEDIWRIEPDKHVCHLTFLWDGAGPLLWMAPVAFAPD</sequence>
<protein>
    <submittedName>
        <fullName evidence="1">Uncharacterized protein</fullName>
    </submittedName>
</protein>
<reference evidence="2" key="1">
    <citation type="submission" date="2016-06" db="EMBL/GenBank/DDBJ databases">
        <title>Parallel loss of symbiosis genes in relatives of nitrogen-fixing non-legume Parasponia.</title>
        <authorList>
            <person name="Van Velzen R."/>
            <person name="Holmer R."/>
            <person name="Bu F."/>
            <person name="Rutten L."/>
            <person name="Van Zeijl A."/>
            <person name="Liu W."/>
            <person name="Santuari L."/>
            <person name="Cao Q."/>
            <person name="Sharma T."/>
            <person name="Shen D."/>
            <person name="Roswanjaya Y."/>
            <person name="Wardhani T."/>
            <person name="Kalhor M.S."/>
            <person name="Jansen J."/>
            <person name="Van den Hoogen J."/>
            <person name="Gungor B."/>
            <person name="Hartog M."/>
            <person name="Hontelez J."/>
            <person name="Verver J."/>
            <person name="Yang W.-C."/>
            <person name="Schijlen E."/>
            <person name="Repin R."/>
            <person name="Schilthuizen M."/>
            <person name="Schranz E."/>
            <person name="Heidstra R."/>
            <person name="Miyata K."/>
            <person name="Fedorova E."/>
            <person name="Kohlen W."/>
            <person name="Bisseling T."/>
            <person name="Smit S."/>
            <person name="Geurts R."/>
        </authorList>
    </citation>
    <scope>NUCLEOTIDE SEQUENCE [LARGE SCALE GENOMIC DNA]</scope>
    <source>
        <strain evidence="2">cv. RG33-2</strain>
    </source>
</reference>
<accession>A0A2P5BT25</accession>
<dbReference type="Proteomes" id="UP000237000">
    <property type="component" value="Unassembled WGS sequence"/>
</dbReference>
<organism evidence="1 2">
    <name type="scientific">Trema orientale</name>
    <name type="common">Charcoal tree</name>
    <name type="synonym">Celtis orientalis</name>
    <dbReference type="NCBI Taxonomy" id="63057"/>
    <lineage>
        <taxon>Eukaryota</taxon>
        <taxon>Viridiplantae</taxon>
        <taxon>Streptophyta</taxon>
        <taxon>Embryophyta</taxon>
        <taxon>Tracheophyta</taxon>
        <taxon>Spermatophyta</taxon>
        <taxon>Magnoliopsida</taxon>
        <taxon>eudicotyledons</taxon>
        <taxon>Gunneridae</taxon>
        <taxon>Pentapetalae</taxon>
        <taxon>rosids</taxon>
        <taxon>fabids</taxon>
        <taxon>Rosales</taxon>
        <taxon>Cannabaceae</taxon>
        <taxon>Trema</taxon>
    </lineage>
</organism>
<dbReference type="InParanoid" id="A0A2P5BT25"/>
<evidence type="ECO:0000313" key="1">
    <source>
        <dbReference type="EMBL" id="PON51941.1"/>
    </source>
</evidence>
<evidence type="ECO:0000313" key="2">
    <source>
        <dbReference type="Proteomes" id="UP000237000"/>
    </source>
</evidence>
<gene>
    <name evidence="1" type="ORF">TorRG33x02_310000</name>
</gene>
<keyword evidence="2" id="KW-1185">Reference proteome</keyword>
<dbReference type="AlphaFoldDB" id="A0A2P5BT25"/>
<dbReference type="EMBL" id="JXTC01000466">
    <property type="protein sequence ID" value="PON51941.1"/>
    <property type="molecule type" value="Genomic_DNA"/>
</dbReference>
<comment type="caution">
    <text evidence="1">The sequence shown here is derived from an EMBL/GenBank/DDBJ whole genome shotgun (WGS) entry which is preliminary data.</text>
</comment>
<proteinExistence type="predicted"/>